<evidence type="ECO:0000313" key="1">
    <source>
        <dbReference type="EMBL" id="RAH58468.1"/>
    </source>
</evidence>
<proteinExistence type="predicted"/>
<name>A0A8G1R2P8_9EURO</name>
<dbReference type="GeneID" id="37158542"/>
<evidence type="ECO:0000313" key="2">
    <source>
        <dbReference type="Proteomes" id="UP000249526"/>
    </source>
</evidence>
<reference evidence="1 2" key="1">
    <citation type="submission" date="2018-02" db="EMBL/GenBank/DDBJ databases">
        <title>The genomes of Aspergillus section Nigri reveals drivers in fungal speciation.</title>
        <authorList>
            <consortium name="DOE Joint Genome Institute"/>
            <person name="Vesth T.C."/>
            <person name="Nybo J."/>
            <person name="Theobald S."/>
            <person name="Brandl J."/>
            <person name="Frisvad J.C."/>
            <person name="Nielsen K.F."/>
            <person name="Lyhne E.K."/>
            <person name="Kogle M.E."/>
            <person name="Kuo A."/>
            <person name="Riley R."/>
            <person name="Clum A."/>
            <person name="Nolan M."/>
            <person name="Lipzen A."/>
            <person name="Salamov A."/>
            <person name="Henrissat B."/>
            <person name="Wiebenga A."/>
            <person name="De vries R.P."/>
            <person name="Grigoriev I.V."/>
            <person name="Mortensen U.H."/>
            <person name="Andersen M.R."/>
            <person name="Baker S.E."/>
        </authorList>
    </citation>
    <scope>NUCLEOTIDE SEQUENCE [LARGE SCALE GENOMIC DNA]</scope>
    <source>
        <strain evidence="1 2">CBS 112811</strain>
    </source>
</reference>
<gene>
    <name evidence="1" type="ORF">BO85DRAFT_275618</name>
</gene>
<dbReference type="PROSITE" id="PS51257">
    <property type="entry name" value="PROKAR_LIPOPROTEIN"/>
    <property type="match status" value="1"/>
</dbReference>
<accession>A0A8G1R2P8</accession>
<dbReference type="AlphaFoldDB" id="A0A8G1R2P8"/>
<dbReference type="EMBL" id="KZ825060">
    <property type="protein sequence ID" value="RAH58468.1"/>
    <property type="molecule type" value="Genomic_DNA"/>
</dbReference>
<protein>
    <submittedName>
        <fullName evidence="1">Uncharacterized protein</fullName>
    </submittedName>
</protein>
<sequence>MALWRASLKQYVAPLSWTPSSPLPYTWLSVACTFLAMPYPWYARAQYNIELIVCFEALCKRNCLLFTSSVVE</sequence>
<dbReference type="Proteomes" id="UP000249526">
    <property type="component" value="Unassembled WGS sequence"/>
</dbReference>
<organism evidence="1 2">
    <name type="scientific">Aspergillus piperis CBS 112811</name>
    <dbReference type="NCBI Taxonomy" id="1448313"/>
    <lineage>
        <taxon>Eukaryota</taxon>
        <taxon>Fungi</taxon>
        <taxon>Dikarya</taxon>
        <taxon>Ascomycota</taxon>
        <taxon>Pezizomycotina</taxon>
        <taxon>Eurotiomycetes</taxon>
        <taxon>Eurotiomycetidae</taxon>
        <taxon>Eurotiales</taxon>
        <taxon>Aspergillaceae</taxon>
        <taxon>Aspergillus</taxon>
        <taxon>Aspergillus subgen. Circumdati</taxon>
    </lineage>
</organism>
<keyword evidence="2" id="KW-1185">Reference proteome</keyword>
<dbReference type="RefSeq" id="XP_025516390.1">
    <property type="nucleotide sequence ID" value="XM_025655140.1"/>
</dbReference>